<reference evidence="2 3" key="1">
    <citation type="submission" date="2017-09" db="EMBL/GenBank/DDBJ databases">
        <title>Comparative genomics of rhizobia isolated from Phaseolus vulgaris in China.</title>
        <authorList>
            <person name="Tong W."/>
        </authorList>
    </citation>
    <scope>NUCLEOTIDE SEQUENCE [LARGE SCALE GENOMIC DNA]</scope>
    <source>
        <strain evidence="2 3">Y27</strain>
    </source>
</reference>
<comment type="caution">
    <text evidence="2">The sequence shown here is derived from an EMBL/GenBank/DDBJ whole genome shotgun (WGS) entry which is preliminary data.</text>
</comment>
<evidence type="ECO:0000313" key="3">
    <source>
        <dbReference type="Proteomes" id="UP000219972"/>
    </source>
</evidence>
<dbReference type="EMBL" id="NWSL01000014">
    <property type="protein sequence ID" value="PDS49903.1"/>
    <property type="molecule type" value="Genomic_DNA"/>
</dbReference>
<name>A0ABX4J3Y9_9HYPH</name>
<dbReference type="Gene3D" id="3.40.50.300">
    <property type="entry name" value="P-loop containing nucleotide triphosphate hydrolases"/>
    <property type="match status" value="1"/>
</dbReference>
<gene>
    <name evidence="2" type="ORF">CO662_21940</name>
</gene>
<dbReference type="SUPFAM" id="SSF75712">
    <property type="entry name" value="Rad50 coiled-coil Zn hook"/>
    <property type="match status" value="1"/>
</dbReference>
<protein>
    <recommendedName>
        <fullName evidence="4">Rad50/SbcC-type AAA domain-containing protein</fullName>
    </recommendedName>
</protein>
<evidence type="ECO:0000313" key="2">
    <source>
        <dbReference type="EMBL" id="PDS49903.1"/>
    </source>
</evidence>
<sequence>MTGPEKKTVYVDFEDGVNIVWGASNAGKSFIRKSIDYVLGGERFNVPREGIGYDNFVLWLTTPRAGAVSLRRSIHGGDVYMGHGHAYPVVPGSDGYDEALKATHAPQSPNVSKFILGESGFRPALLLKNERAEKSPFSLRTLARYLIVDETRMIDEKSILLAHSPTVTSEDKSLIKFLLTGVDGSSVEQVRSGDQLRAARDGKVELLSGMADRLRQKLDESIDDDVLRERLETASRECTDLLDVLTERQNILDELKARWIDLQESISQQETAVADLGTMLIRFDELRKIYVSDADRLAGLEEGAFLFQKFTKMNCPLCGAAPEHQHHDHGLARVEKQRAAVEVEITKIERELSQLKIAIDEANEEVELRKGYLDALFDQGAEIREQLDNTADSETSARALFTDASLRLDAIRTEQRNRSLLASYENEIQQILARPVNSRQRATNLDLSMDLSTSEANELSKVVKEVLRQWNYPGAEAVHFSSLDQDIVVDGKQRKDNGAGIRAILHSAFKVAVLLYCQEKGRPHPGFMVLDAPLLAYRAAEETRFGEVSPEEIELQKADLAGHFYRHLQSLSGKAQFIVIENHKSDEKVVAPYPNHQFTRNPALGRTGFFW</sequence>
<proteinExistence type="predicted"/>
<accession>A0ABX4J3Y9</accession>
<organism evidence="2 3">
    <name type="scientific">Rhizobium anhuiense</name>
    <dbReference type="NCBI Taxonomy" id="1184720"/>
    <lineage>
        <taxon>Bacteria</taxon>
        <taxon>Pseudomonadati</taxon>
        <taxon>Pseudomonadota</taxon>
        <taxon>Alphaproteobacteria</taxon>
        <taxon>Hyphomicrobiales</taxon>
        <taxon>Rhizobiaceae</taxon>
        <taxon>Rhizobium/Agrobacterium group</taxon>
        <taxon>Rhizobium</taxon>
    </lineage>
</organism>
<evidence type="ECO:0008006" key="4">
    <source>
        <dbReference type="Google" id="ProtNLM"/>
    </source>
</evidence>
<evidence type="ECO:0000256" key="1">
    <source>
        <dbReference type="SAM" id="Coils"/>
    </source>
</evidence>
<dbReference type="InterPro" id="IPR027417">
    <property type="entry name" value="P-loop_NTPase"/>
</dbReference>
<dbReference type="Proteomes" id="UP000219972">
    <property type="component" value="Unassembled WGS sequence"/>
</dbReference>
<feature type="coiled-coil region" evidence="1">
    <location>
        <begin position="331"/>
        <end position="365"/>
    </location>
</feature>
<keyword evidence="3" id="KW-1185">Reference proteome</keyword>
<keyword evidence="1" id="KW-0175">Coiled coil</keyword>